<feature type="compositionally biased region" description="Low complexity" evidence="6">
    <location>
        <begin position="55"/>
        <end position="90"/>
    </location>
</feature>
<dbReference type="InterPro" id="IPR036508">
    <property type="entry name" value="Chitin-bd_dom_sf"/>
</dbReference>
<dbReference type="SUPFAM" id="SSF57625">
    <property type="entry name" value="Invertebrate chitin-binding proteins"/>
    <property type="match status" value="1"/>
</dbReference>
<name>A0AAD5PYN2_9CRUS</name>
<keyword evidence="5" id="KW-0325">Glycoprotein</keyword>
<protein>
    <recommendedName>
        <fullName evidence="7">Chitin-binding type-2 domain-containing protein</fullName>
    </recommendedName>
</protein>
<dbReference type="PANTHER" id="PTHR23301:SF0">
    <property type="entry name" value="CHITIN-BINDING TYPE-2 DOMAIN-CONTAINING PROTEIN-RELATED"/>
    <property type="match status" value="1"/>
</dbReference>
<organism evidence="8 9">
    <name type="scientific">Daphnia sinensis</name>
    <dbReference type="NCBI Taxonomy" id="1820382"/>
    <lineage>
        <taxon>Eukaryota</taxon>
        <taxon>Metazoa</taxon>
        <taxon>Ecdysozoa</taxon>
        <taxon>Arthropoda</taxon>
        <taxon>Crustacea</taxon>
        <taxon>Branchiopoda</taxon>
        <taxon>Diplostraca</taxon>
        <taxon>Cladocera</taxon>
        <taxon>Anomopoda</taxon>
        <taxon>Daphniidae</taxon>
        <taxon>Daphnia</taxon>
        <taxon>Daphnia similis group</taxon>
    </lineage>
</organism>
<evidence type="ECO:0000256" key="2">
    <source>
        <dbReference type="ARBA" id="ARBA00022729"/>
    </source>
</evidence>
<keyword evidence="4" id="KW-1015">Disulfide bond</keyword>
<keyword evidence="1" id="KW-0147">Chitin-binding</keyword>
<evidence type="ECO:0000256" key="1">
    <source>
        <dbReference type="ARBA" id="ARBA00022669"/>
    </source>
</evidence>
<dbReference type="InterPro" id="IPR051940">
    <property type="entry name" value="Chitin_bind-dev_reg"/>
</dbReference>
<keyword evidence="2" id="KW-0732">Signal</keyword>
<gene>
    <name evidence="8" type="ORF">GHT06_008101</name>
</gene>
<sequence>MLTIFSDACSNMYYVCSGGQLYIEYCPEDFVFDPILLKCVPKESASCSPTTTELPSTVSEAPTTESESPSTTETEAPTTETEAPATETETAATILEAPMLKAYKMTTSTEFTCPSDQHGLYANTCTTYYECTGGVPYLRGRSGHKSQTTVPPS</sequence>
<evidence type="ECO:0000259" key="7">
    <source>
        <dbReference type="PROSITE" id="PS50940"/>
    </source>
</evidence>
<feature type="region of interest" description="Disordered" evidence="6">
    <location>
        <begin position="45"/>
        <end position="90"/>
    </location>
</feature>
<keyword evidence="9" id="KW-1185">Reference proteome</keyword>
<evidence type="ECO:0000256" key="4">
    <source>
        <dbReference type="ARBA" id="ARBA00023157"/>
    </source>
</evidence>
<dbReference type="GO" id="GO:0008061">
    <property type="term" value="F:chitin binding"/>
    <property type="evidence" value="ECO:0007669"/>
    <property type="project" value="UniProtKB-KW"/>
</dbReference>
<dbReference type="EMBL" id="WJBH02000001">
    <property type="protein sequence ID" value="KAI9564362.1"/>
    <property type="molecule type" value="Genomic_DNA"/>
</dbReference>
<feature type="domain" description="Chitin-binding type-2" evidence="7">
    <location>
        <begin position="1"/>
        <end position="49"/>
    </location>
</feature>
<evidence type="ECO:0000313" key="9">
    <source>
        <dbReference type="Proteomes" id="UP000820818"/>
    </source>
</evidence>
<accession>A0AAD5PYN2</accession>
<dbReference type="Gene3D" id="2.170.140.10">
    <property type="entry name" value="Chitin binding domain"/>
    <property type="match status" value="1"/>
</dbReference>
<evidence type="ECO:0000313" key="8">
    <source>
        <dbReference type="EMBL" id="KAI9564362.1"/>
    </source>
</evidence>
<keyword evidence="3" id="KW-0677">Repeat</keyword>
<dbReference type="InterPro" id="IPR002557">
    <property type="entry name" value="Chitin-bd_dom"/>
</dbReference>
<proteinExistence type="predicted"/>
<dbReference type="PROSITE" id="PS50940">
    <property type="entry name" value="CHIT_BIND_II"/>
    <property type="match status" value="1"/>
</dbReference>
<dbReference type="SMART" id="SM00494">
    <property type="entry name" value="ChtBD2"/>
    <property type="match status" value="1"/>
</dbReference>
<dbReference type="PANTHER" id="PTHR23301">
    <property type="entry name" value="CHITIN BINDING PERITROPHIN-A"/>
    <property type="match status" value="1"/>
</dbReference>
<dbReference type="Pfam" id="PF01607">
    <property type="entry name" value="CBM_14"/>
    <property type="match status" value="1"/>
</dbReference>
<evidence type="ECO:0000256" key="5">
    <source>
        <dbReference type="ARBA" id="ARBA00023180"/>
    </source>
</evidence>
<dbReference type="Proteomes" id="UP000820818">
    <property type="component" value="Linkage Group LG1"/>
</dbReference>
<dbReference type="AlphaFoldDB" id="A0AAD5PYN2"/>
<reference evidence="8 9" key="1">
    <citation type="submission" date="2022-05" db="EMBL/GenBank/DDBJ databases">
        <title>A multi-omics perspective on studying reproductive biology in Daphnia sinensis.</title>
        <authorList>
            <person name="Jia J."/>
        </authorList>
    </citation>
    <scope>NUCLEOTIDE SEQUENCE [LARGE SCALE GENOMIC DNA]</scope>
    <source>
        <strain evidence="8 9">WSL</strain>
    </source>
</reference>
<evidence type="ECO:0000256" key="6">
    <source>
        <dbReference type="SAM" id="MobiDB-lite"/>
    </source>
</evidence>
<dbReference type="GO" id="GO:0005576">
    <property type="term" value="C:extracellular region"/>
    <property type="evidence" value="ECO:0007669"/>
    <property type="project" value="InterPro"/>
</dbReference>
<comment type="caution">
    <text evidence="8">The sequence shown here is derived from an EMBL/GenBank/DDBJ whole genome shotgun (WGS) entry which is preliminary data.</text>
</comment>
<feature type="compositionally biased region" description="Polar residues" evidence="6">
    <location>
        <begin position="45"/>
        <end position="54"/>
    </location>
</feature>
<evidence type="ECO:0000256" key="3">
    <source>
        <dbReference type="ARBA" id="ARBA00022737"/>
    </source>
</evidence>